<dbReference type="EMBL" id="FSRQ01000007">
    <property type="protein sequence ID" value="SIO40304.1"/>
    <property type="molecule type" value="Genomic_DNA"/>
</dbReference>
<protein>
    <recommendedName>
        <fullName evidence="3">MORN repeat variant</fullName>
    </recommendedName>
</protein>
<evidence type="ECO:0008006" key="3">
    <source>
        <dbReference type="Google" id="ProtNLM"/>
    </source>
</evidence>
<name>A0A1N6J7I6_9FLAO</name>
<sequence length="233" mass="27309">MINGNGKLYKTKQNNIIMNKNLILLVLSFILIGCKINSQKTANPINPSDNRSDSLALWGNYKYDGENILSLKEVKKKYTTKNGKLYDRVEKIFVSNITIQFRKDKNSSEDVYLKNGLPINSYYEKKSNNMDWRLINYDRNGDLSGVFAVANYETQFKKGNGAWKNYYHKDYKTLNGINFQIKEEGEVRNNFKFGEWKYYNKEGKIDSTKIYTLKDSVDVRFPHCIFNKKEPCY</sequence>
<dbReference type="STRING" id="59733.SAMN05421769_4190"/>
<dbReference type="PROSITE" id="PS51257">
    <property type="entry name" value="PROKAR_LIPOPROTEIN"/>
    <property type="match status" value="1"/>
</dbReference>
<dbReference type="AlphaFoldDB" id="A0A1N6J7I6"/>
<dbReference type="Proteomes" id="UP000184782">
    <property type="component" value="Unassembled WGS sequence"/>
</dbReference>
<accession>A0A1N6J7I6</accession>
<reference evidence="2" key="1">
    <citation type="submission" date="2016-12" db="EMBL/GenBank/DDBJ databases">
        <authorList>
            <person name="Varghese N."/>
            <person name="Submissions S."/>
        </authorList>
    </citation>
    <scope>NUCLEOTIDE SEQUENCE [LARGE SCALE GENOMIC DNA]</scope>
    <source>
        <strain evidence="2">DSM 16779</strain>
    </source>
</reference>
<gene>
    <name evidence="1" type="ORF">SAMN05421769_4190</name>
</gene>
<evidence type="ECO:0000313" key="2">
    <source>
        <dbReference type="Proteomes" id="UP000184782"/>
    </source>
</evidence>
<evidence type="ECO:0000313" key="1">
    <source>
        <dbReference type="EMBL" id="SIO40304.1"/>
    </source>
</evidence>
<proteinExistence type="predicted"/>
<organism evidence="1 2">
    <name type="scientific">Chryseobacterium scophthalmum</name>
    <dbReference type="NCBI Taxonomy" id="59733"/>
    <lineage>
        <taxon>Bacteria</taxon>
        <taxon>Pseudomonadati</taxon>
        <taxon>Bacteroidota</taxon>
        <taxon>Flavobacteriia</taxon>
        <taxon>Flavobacteriales</taxon>
        <taxon>Weeksellaceae</taxon>
        <taxon>Chryseobacterium group</taxon>
        <taxon>Chryseobacterium</taxon>
    </lineage>
</organism>
<keyword evidence="2" id="KW-1185">Reference proteome</keyword>